<protein>
    <submittedName>
        <fullName evidence="2">Uncharacterized protein</fullName>
    </submittedName>
</protein>
<name>A0A0F9AZ65_9ZZZZ</name>
<dbReference type="EMBL" id="LAZR01040266">
    <property type="protein sequence ID" value="KKL14919.1"/>
    <property type="molecule type" value="Genomic_DNA"/>
</dbReference>
<dbReference type="AlphaFoldDB" id="A0A0F9AZ65"/>
<feature type="region of interest" description="Disordered" evidence="1">
    <location>
        <begin position="106"/>
        <end position="127"/>
    </location>
</feature>
<comment type="caution">
    <text evidence="2">The sequence shown here is derived from an EMBL/GenBank/DDBJ whole genome shotgun (WGS) entry which is preliminary data.</text>
</comment>
<feature type="non-terminal residue" evidence="2">
    <location>
        <position position="1"/>
    </location>
</feature>
<evidence type="ECO:0000256" key="1">
    <source>
        <dbReference type="SAM" id="MobiDB-lite"/>
    </source>
</evidence>
<evidence type="ECO:0000313" key="2">
    <source>
        <dbReference type="EMBL" id="KKL14919.1"/>
    </source>
</evidence>
<proteinExistence type="predicted"/>
<organism evidence="2">
    <name type="scientific">marine sediment metagenome</name>
    <dbReference type="NCBI Taxonomy" id="412755"/>
    <lineage>
        <taxon>unclassified sequences</taxon>
        <taxon>metagenomes</taxon>
        <taxon>ecological metagenomes</taxon>
    </lineage>
</organism>
<gene>
    <name evidence="2" type="ORF">LCGC14_2510820</name>
</gene>
<feature type="compositionally biased region" description="Basic and acidic residues" evidence="1">
    <location>
        <begin position="108"/>
        <end position="120"/>
    </location>
</feature>
<accession>A0A0F9AZ65</accession>
<sequence>FNTFLYPQLASSSSKTDAEFETALRVMRVFKDPSMTEVVPLNATEEEQRKGGQKVYAFRRLLEDEATFLLETDEWEFVKARLKEHKVNVALAAIDDFNDLLEALNDAPEFKPDPEEEKVAATELPEE</sequence>
<reference evidence="2" key="1">
    <citation type="journal article" date="2015" name="Nature">
        <title>Complex archaea that bridge the gap between prokaryotes and eukaryotes.</title>
        <authorList>
            <person name="Spang A."/>
            <person name="Saw J.H."/>
            <person name="Jorgensen S.L."/>
            <person name="Zaremba-Niedzwiedzka K."/>
            <person name="Martijn J."/>
            <person name="Lind A.E."/>
            <person name="van Eijk R."/>
            <person name="Schleper C."/>
            <person name="Guy L."/>
            <person name="Ettema T.J."/>
        </authorList>
    </citation>
    <scope>NUCLEOTIDE SEQUENCE</scope>
</reference>